<evidence type="ECO:0000256" key="2">
    <source>
        <dbReference type="SAM" id="MobiDB-lite"/>
    </source>
</evidence>
<evidence type="ECO:0008006" key="5">
    <source>
        <dbReference type="Google" id="ProtNLM"/>
    </source>
</evidence>
<feature type="compositionally biased region" description="Low complexity" evidence="2">
    <location>
        <begin position="166"/>
        <end position="176"/>
    </location>
</feature>
<name>A0ABW2CKM2_9ACTN</name>
<feature type="region of interest" description="Disordered" evidence="2">
    <location>
        <begin position="135"/>
        <end position="179"/>
    </location>
</feature>
<evidence type="ECO:0000313" key="4">
    <source>
        <dbReference type="Proteomes" id="UP001596380"/>
    </source>
</evidence>
<comment type="caution">
    <text evidence="3">The sequence shown here is derived from an EMBL/GenBank/DDBJ whole genome shotgun (WGS) entry which is preliminary data.</text>
</comment>
<dbReference type="RefSeq" id="WP_160825104.1">
    <property type="nucleotide sequence ID" value="NZ_JBHSXS010000011.1"/>
</dbReference>
<gene>
    <name evidence="3" type="ORF">ACFQKB_19980</name>
</gene>
<accession>A0ABW2CKM2</accession>
<dbReference type="Proteomes" id="UP001596380">
    <property type="component" value="Unassembled WGS sequence"/>
</dbReference>
<dbReference type="EMBL" id="JBHSXS010000011">
    <property type="protein sequence ID" value="MFC6882042.1"/>
    <property type="molecule type" value="Genomic_DNA"/>
</dbReference>
<keyword evidence="4" id="KW-1185">Reference proteome</keyword>
<organism evidence="3 4">
    <name type="scientific">Actinomadura yumaensis</name>
    <dbReference type="NCBI Taxonomy" id="111807"/>
    <lineage>
        <taxon>Bacteria</taxon>
        <taxon>Bacillati</taxon>
        <taxon>Actinomycetota</taxon>
        <taxon>Actinomycetes</taxon>
        <taxon>Streptosporangiales</taxon>
        <taxon>Thermomonosporaceae</taxon>
        <taxon>Actinomadura</taxon>
    </lineage>
</organism>
<proteinExistence type="predicted"/>
<protein>
    <recommendedName>
        <fullName evidence="5">DUF222 domain-containing protein</fullName>
    </recommendedName>
</protein>
<feature type="compositionally biased region" description="Pro residues" evidence="2">
    <location>
        <begin position="155"/>
        <end position="165"/>
    </location>
</feature>
<keyword evidence="1" id="KW-0175">Coiled coil</keyword>
<feature type="coiled-coil region" evidence="1">
    <location>
        <begin position="228"/>
        <end position="262"/>
    </location>
</feature>
<evidence type="ECO:0000256" key="1">
    <source>
        <dbReference type="SAM" id="Coils"/>
    </source>
</evidence>
<sequence>MTREPERPPGADLRSRLVAELTGASVPAALLTAKAHVLLTLLRDAVETRVYLAEVFTYEVGADHRRALVLVRVVDRALTVARTRATRRAASLAGYSDVARALGLTPVLRQIAELDAGLEADLLRVRHEARITADFLAPPPTAAETPAQPNVSAPQPAPAPDPADFPPADATAPAVAKARETVRKAEDAFRQVDFSMAAALRVEREARKALEDTITGLLADGGDLDRTLDGQDERITAATTRLDDLRDEADDLARRLAAALASHRTAAALVQPCAEHGHVVQGRALDEALSSTLLLLPDALRSSRQRVQLTEVFARSLMLAASIDQDAELQAAAPPPDLPGSLNAWADSLPSCQGRWARSAGAALAGPLARVSSLCLAAEAGESTLADTLRARALSDSPADRTA</sequence>
<reference evidence="4" key="1">
    <citation type="journal article" date="2019" name="Int. J. Syst. Evol. Microbiol.">
        <title>The Global Catalogue of Microorganisms (GCM) 10K type strain sequencing project: providing services to taxonomists for standard genome sequencing and annotation.</title>
        <authorList>
            <consortium name="The Broad Institute Genomics Platform"/>
            <consortium name="The Broad Institute Genome Sequencing Center for Infectious Disease"/>
            <person name="Wu L."/>
            <person name="Ma J."/>
        </authorList>
    </citation>
    <scope>NUCLEOTIDE SEQUENCE [LARGE SCALE GENOMIC DNA]</scope>
    <source>
        <strain evidence="4">JCM 3369</strain>
    </source>
</reference>
<evidence type="ECO:0000313" key="3">
    <source>
        <dbReference type="EMBL" id="MFC6882042.1"/>
    </source>
</evidence>